<dbReference type="RefSeq" id="WP_006781557.1">
    <property type="nucleotide sequence ID" value="NZ_CP040506.1"/>
</dbReference>
<dbReference type="SFLD" id="SFLDG01067">
    <property type="entry name" value="SPASM/twitch_domain_containing"/>
    <property type="match status" value="1"/>
</dbReference>
<sequence length="371" mass="43364">MPPIHLLIKPSSGNCNMRCDYCFYYDITEHREQASYGFMSEETLEQVIKKALECAEGECSFSYQGGEPTLHGLAFFEKSLEFERKHNIHGVKINHALQTNGYCLNEDWAKFLADNHFLVGVSLDGSKDTHNAYRRSVKGEETFFDIMKTIDILNEYQVEFNILTVVNRRTAGKVRKIYQFYKKNHLNYLQFIPCLDPLGEQQGSREYSLTAELYGEFLKDLFDLWYDDLLKGEQPYIRQFENYIAILMGHHPEACDQSGVCNYQYVVEADGEVYPCDFYVLDEYKLGNLNDCSIEDIDKKRHEIGFMEYSLTDHEACRKCRHFLVCRGGCRRHRLLEEADGNHRNVFCDSYLAFFDHAMPRMADIARRLSR</sequence>
<dbReference type="NCBIfam" id="TIGR03942">
    <property type="entry name" value="sulfatase_rSAM"/>
    <property type="match status" value="1"/>
</dbReference>
<gene>
    <name evidence="8" type="ORF">HMPREF9473_03566</name>
</gene>
<dbReference type="NCBIfam" id="TIGR04085">
    <property type="entry name" value="rSAM_more_4Fe4S"/>
    <property type="match status" value="1"/>
</dbReference>
<dbReference type="Gene3D" id="3.20.20.70">
    <property type="entry name" value="Aldolase class I"/>
    <property type="match status" value="1"/>
</dbReference>
<dbReference type="InterPro" id="IPR013785">
    <property type="entry name" value="Aldolase_TIM"/>
</dbReference>
<keyword evidence="5" id="KW-0411">Iron-sulfur</keyword>
<dbReference type="SFLD" id="SFLDG01384">
    <property type="entry name" value="thioether_bond_formation_requi"/>
    <property type="match status" value="1"/>
</dbReference>
<dbReference type="SFLD" id="SFLDG01386">
    <property type="entry name" value="main_SPASM_domain-containing"/>
    <property type="match status" value="1"/>
</dbReference>
<dbReference type="PROSITE" id="PS51918">
    <property type="entry name" value="RADICAL_SAM"/>
    <property type="match status" value="1"/>
</dbReference>
<dbReference type="PATRIC" id="fig|742737.3.peg.3545"/>
<evidence type="ECO:0000313" key="9">
    <source>
        <dbReference type="Proteomes" id="UP000005384"/>
    </source>
</evidence>
<dbReference type="SUPFAM" id="SSF102114">
    <property type="entry name" value="Radical SAM enzymes"/>
    <property type="match status" value="1"/>
</dbReference>
<dbReference type="GO" id="GO:0051536">
    <property type="term" value="F:iron-sulfur cluster binding"/>
    <property type="evidence" value="ECO:0007669"/>
    <property type="project" value="UniProtKB-KW"/>
</dbReference>
<keyword evidence="3" id="KW-0479">Metal-binding</keyword>
<dbReference type="InterPro" id="IPR058240">
    <property type="entry name" value="rSAM_sf"/>
</dbReference>
<evidence type="ECO:0000313" key="8">
    <source>
        <dbReference type="EMBL" id="EHI58450.1"/>
    </source>
</evidence>
<evidence type="ECO:0000256" key="1">
    <source>
        <dbReference type="ARBA" id="ARBA00001966"/>
    </source>
</evidence>
<proteinExistence type="inferred from homology"/>
<dbReference type="OrthoDB" id="9808591at2"/>
<comment type="caution">
    <text evidence="8">The sequence shown here is derived from an EMBL/GenBank/DDBJ whole genome shotgun (WGS) entry which is preliminary data.</text>
</comment>
<dbReference type="SFLD" id="SFLDS00029">
    <property type="entry name" value="Radical_SAM"/>
    <property type="match status" value="1"/>
</dbReference>
<dbReference type="Pfam" id="PF04055">
    <property type="entry name" value="Radical_SAM"/>
    <property type="match status" value="1"/>
</dbReference>
<feature type="domain" description="Radical SAM core" evidence="7">
    <location>
        <begin position="1"/>
        <end position="227"/>
    </location>
</feature>
<dbReference type="SFLD" id="SFLDG01072">
    <property type="entry name" value="dehydrogenase_like"/>
    <property type="match status" value="1"/>
</dbReference>
<dbReference type="SFLD" id="SFLDF00289">
    <property type="entry name" value="anaerobic_Cys-type_sulfatase-m"/>
    <property type="match status" value="1"/>
</dbReference>
<name>G5IJ88_9FIRM</name>
<reference evidence="8 9" key="1">
    <citation type="submission" date="2011-08" db="EMBL/GenBank/DDBJ databases">
        <title>The Genome Sequence of Clostridium hathewayi WAL-18680.</title>
        <authorList>
            <consortium name="The Broad Institute Genome Sequencing Platform"/>
            <person name="Earl A."/>
            <person name="Ward D."/>
            <person name="Feldgarden M."/>
            <person name="Gevers D."/>
            <person name="Finegold S.M."/>
            <person name="Summanen P.H."/>
            <person name="Molitoris D.R."/>
            <person name="Song M."/>
            <person name="Daigneault M."/>
            <person name="Allen-Vercoe E."/>
            <person name="Young S.K."/>
            <person name="Zeng Q."/>
            <person name="Gargeya S."/>
            <person name="Fitzgerald M."/>
            <person name="Haas B."/>
            <person name="Abouelleil A."/>
            <person name="Alvarado L."/>
            <person name="Arachchi H.M."/>
            <person name="Berlin A."/>
            <person name="Brown A."/>
            <person name="Chapman S.B."/>
            <person name="Chen Z."/>
            <person name="Dunbar C."/>
            <person name="Freedman E."/>
            <person name="Gearin G."/>
            <person name="Gellesch M."/>
            <person name="Goldberg J."/>
            <person name="Griggs A."/>
            <person name="Gujja S."/>
            <person name="Heiman D."/>
            <person name="Howarth C."/>
            <person name="Larson L."/>
            <person name="Lui A."/>
            <person name="MacDonald P.J.P."/>
            <person name="Montmayeur A."/>
            <person name="Murphy C."/>
            <person name="Neiman D."/>
            <person name="Pearson M."/>
            <person name="Priest M."/>
            <person name="Roberts A."/>
            <person name="Saif S."/>
            <person name="Shea T."/>
            <person name="Shenoy N."/>
            <person name="Sisk P."/>
            <person name="Stolte C."/>
            <person name="Sykes S."/>
            <person name="Wortman J."/>
            <person name="Nusbaum C."/>
            <person name="Birren B."/>
        </authorList>
    </citation>
    <scope>NUCLEOTIDE SEQUENCE [LARGE SCALE GENOMIC DNA]</scope>
    <source>
        <strain evidence="8 9">WAL-18680</strain>
    </source>
</reference>
<dbReference type="NCBIfam" id="NF010321">
    <property type="entry name" value="PRK13758.1"/>
    <property type="match status" value="1"/>
</dbReference>
<organism evidence="8 9">
    <name type="scientific">Hungatella hathewayi WAL-18680</name>
    <dbReference type="NCBI Taxonomy" id="742737"/>
    <lineage>
        <taxon>Bacteria</taxon>
        <taxon>Bacillati</taxon>
        <taxon>Bacillota</taxon>
        <taxon>Clostridia</taxon>
        <taxon>Lachnospirales</taxon>
        <taxon>Lachnospiraceae</taxon>
        <taxon>Hungatella</taxon>
    </lineage>
</organism>
<keyword evidence="9" id="KW-1185">Reference proteome</keyword>
<accession>G5IJ88</accession>
<dbReference type="GO" id="GO:0046872">
    <property type="term" value="F:metal ion binding"/>
    <property type="evidence" value="ECO:0007669"/>
    <property type="project" value="UniProtKB-KW"/>
</dbReference>
<evidence type="ECO:0000259" key="7">
    <source>
        <dbReference type="PROSITE" id="PS51918"/>
    </source>
</evidence>
<keyword evidence="2" id="KW-0949">S-adenosyl-L-methionine</keyword>
<evidence type="ECO:0000256" key="4">
    <source>
        <dbReference type="ARBA" id="ARBA00023004"/>
    </source>
</evidence>
<dbReference type="GO" id="GO:0016491">
    <property type="term" value="F:oxidoreductase activity"/>
    <property type="evidence" value="ECO:0007669"/>
    <property type="project" value="InterPro"/>
</dbReference>
<evidence type="ECO:0000256" key="5">
    <source>
        <dbReference type="ARBA" id="ARBA00023014"/>
    </source>
</evidence>
<evidence type="ECO:0000256" key="3">
    <source>
        <dbReference type="ARBA" id="ARBA00022723"/>
    </source>
</evidence>
<dbReference type="InterPro" id="IPR007197">
    <property type="entry name" value="rSAM"/>
</dbReference>
<evidence type="ECO:0000256" key="2">
    <source>
        <dbReference type="ARBA" id="ARBA00022691"/>
    </source>
</evidence>
<dbReference type="InterPro" id="IPR023885">
    <property type="entry name" value="4Fe4S-binding_SPASM_dom"/>
</dbReference>
<keyword evidence="4" id="KW-0408">Iron</keyword>
<dbReference type="Proteomes" id="UP000005384">
    <property type="component" value="Unassembled WGS sequence"/>
</dbReference>
<dbReference type="PANTHER" id="PTHR43273">
    <property type="entry name" value="ANAEROBIC SULFATASE-MATURATING ENZYME HOMOLOG ASLB-RELATED"/>
    <property type="match status" value="1"/>
</dbReference>
<evidence type="ECO:0000256" key="6">
    <source>
        <dbReference type="ARBA" id="ARBA00023601"/>
    </source>
</evidence>
<dbReference type="CDD" id="cd01335">
    <property type="entry name" value="Radical_SAM"/>
    <property type="match status" value="1"/>
</dbReference>
<dbReference type="PANTHER" id="PTHR43273:SF3">
    <property type="entry name" value="ANAEROBIC SULFATASE-MATURATING ENZYME HOMOLOG ASLB-RELATED"/>
    <property type="match status" value="1"/>
</dbReference>
<dbReference type="InterPro" id="IPR034485">
    <property type="entry name" value="Anaerobic_Cys-type_sulfatase-m"/>
</dbReference>
<protein>
    <recommendedName>
        <fullName evidence="7">Radical SAM core domain-containing protein</fullName>
    </recommendedName>
</protein>
<comment type="similarity">
    <text evidence="6">Belongs to the radical SAM superfamily. Anaerobic sulfatase-maturating enzyme family.</text>
</comment>
<dbReference type="HOGENOM" id="CLU_009273_10_0_9"/>
<dbReference type="AlphaFoldDB" id="G5IJ88"/>
<dbReference type="InterPro" id="IPR023867">
    <property type="entry name" value="Sulphatase_maturase_rSAM"/>
</dbReference>
<dbReference type="EMBL" id="ADLN01000098">
    <property type="protein sequence ID" value="EHI58450.1"/>
    <property type="molecule type" value="Genomic_DNA"/>
</dbReference>
<comment type="cofactor">
    <cofactor evidence="1">
        <name>[4Fe-4S] cluster</name>
        <dbReference type="ChEBI" id="CHEBI:49883"/>
    </cofactor>
</comment>
<dbReference type="Pfam" id="PF13186">
    <property type="entry name" value="SPASM"/>
    <property type="match status" value="1"/>
</dbReference>